<comment type="caution">
    <text evidence="2">The sequence shown here is derived from an EMBL/GenBank/DDBJ whole genome shotgun (WGS) entry which is preliminary data.</text>
</comment>
<reference evidence="2 3" key="1">
    <citation type="submission" date="2016-03" db="EMBL/GenBank/DDBJ databases">
        <title>Whole genome sequencing of Grifola frondosa 9006-11.</title>
        <authorList>
            <person name="Min B."/>
            <person name="Park H."/>
            <person name="Kim J.-G."/>
            <person name="Cho H."/>
            <person name="Oh Y.-L."/>
            <person name="Kong W.-S."/>
            <person name="Choi I.-G."/>
        </authorList>
    </citation>
    <scope>NUCLEOTIDE SEQUENCE [LARGE SCALE GENOMIC DNA]</scope>
    <source>
        <strain evidence="2 3">9006-11</strain>
    </source>
</reference>
<evidence type="ECO:0000313" key="2">
    <source>
        <dbReference type="EMBL" id="OBZ72418.1"/>
    </source>
</evidence>
<protein>
    <submittedName>
        <fullName evidence="2">Uncharacterized protein</fullName>
    </submittedName>
</protein>
<dbReference type="STRING" id="5627.A0A1C7M6M9"/>
<dbReference type="EMBL" id="LUGG01000009">
    <property type="protein sequence ID" value="OBZ72418.1"/>
    <property type="molecule type" value="Genomic_DNA"/>
</dbReference>
<organism evidence="2 3">
    <name type="scientific">Grifola frondosa</name>
    <name type="common">Maitake</name>
    <name type="synonym">Polyporus frondosus</name>
    <dbReference type="NCBI Taxonomy" id="5627"/>
    <lineage>
        <taxon>Eukaryota</taxon>
        <taxon>Fungi</taxon>
        <taxon>Dikarya</taxon>
        <taxon>Basidiomycota</taxon>
        <taxon>Agaricomycotina</taxon>
        <taxon>Agaricomycetes</taxon>
        <taxon>Polyporales</taxon>
        <taxon>Grifolaceae</taxon>
        <taxon>Grifola</taxon>
    </lineage>
</organism>
<evidence type="ECO:0000256" key="1">
    <source>
        <dbReference type="SAM" id="MobiDB-lite"/>
    </source>
</evidence>
<dbReference type="Proteomes" id="UP000092993">
    <property type="component" value="Unassembled WGS sequence"/>
</dbReference>
<feature type="compositionally biased region" description="Polar residues" evidence="1">
    <location>
        <begin position="62"/>
        <end position="73"/>
    </location>
</feature>
<keyword evidence="3" id="KW-1185">Reference proteome</keyword>
<gene>
    <name evidence="2" type="ORF">A0H81_07858</name>
</gene>
<name>A0A1C7M6M9_GRIFR</name>
<feature type="region of interest" description="Disordered" evidence="1">
    <location>
        <begin position="1"/>
        <end position="73"/>
    </location>
</feature>
<evidence type="ECO:0000313" key="3">
    <source>
        <dbReference type="Proteomes" id="UP000092993"/>
    </source>
</evidence>
<feature type="compositionally biased region" description="Low complexity" evidence="1">
    <location>
        <begin position="35"/>
        <end position="52"/>
    </location>
</feature>
<proteinExistence type="predicted"/>
<sequence length="73" mass="7700">MYSPRRSYGSPPPEISNNPFIDHPSNALTRFPDISGSSDLSSSSGYGGQQSLTPSTGYGAYQPQQTGWGSNTG</sequence>
<accession>A0A1C7M6M9</accession>
<dbReference type="AlphaFoldDB" id="A0A1C7M6M9"/>